<dbReference type="EMBL" id="BSPW01000124">
    <property type="protein sequence ID" value="GLT20527.1"/>
    <property type="molecule type" value="Genomic_DNA"/>
</dbReference>
<name>A0ABQ6F4Q3_9VIBR</name>
<evidence type="ECO:0000313" key="2">
    <source>
        <dbReference type="Proteomes" id="UP001157138"/>
    </source>
</evidence>
<evidence type="ECO:0000313" key="1">
    <source>
        <dbReference type="EMBL" id="GLT20527.1"/>
    </source>
</evidence>
<reference evidence="2" key="1">
    <citation type="journal article" date="2019" name="Int. J. Syst. Evol. Microbiol.">
        <title>The Global Catalogue of Microorganisms (GCM) 10K type strain sequencing project: providing services to taxonomists for standard genome sequencing and annotation.</title>
        <authorList>
            <consortium name="The Broad Institute Genomics Platform"/>
            <consortium name="The Broad Institute Genome Sequencing Center for Infectious Disease"/>
            <person name="Wu L."/>
            <person name="Ma J."/>
        </authorList>
    </citation>
    <scope>NUCLEOTIDE SEQUENCE [LARGE SCALE GENOMIC DNA]</scope>
    <source>
        <strain evidence="2">NBRC 108723</strain>
    </source>
</reference>
<accession>A0ABQ6F4Q3</accession>
<sequence>MTINSITKPVALSLKLLWSHERGEMCNKTIPAASDKPDFSIVQKDGALIDPSVEDYDGTDAYGIHLGHGQVYWANSVFNPIYIVWPDSTTDEAKALVIAHLEKSFLIIKQD</sequence>
<keyword evidence="2" id="KW-1185">Reference proteome</keyword>
<proteinExistence type="predicted"/>
<dbReference type="Proteomes" id="UP001157138">
    <property type="component" value="Unassembled WGS sequence"/>
</dbReference>
<comment type="caution">
    <text evidence="1">The sequence shown here is derived from an EMBL/GenBank/DDBJ whole genome shotgun (WGS) entry which is preliminary data.</text>
</comment>
<protein>
    <submittedName>
        <fullName evidence="1">Uncharacterized protein</fullName>
    </submittedName>
</protein>
<organism evidence="1 2">
    <name type="scientific">Vibrio zhanjiangensis</name>
    <dbReference type="NCBI Taxonomy" id="1046128"/>
    <lineage>
        <taxon>Bacteria</taxon>
        <taxon>Pseudomonadati</taxon>
        <taxon>Pseudomonadota</taxon>
        <taxon>Gammaproteobacteria</taxon>
        <taxon>Vibrionales</taxon>
        <taxon>Vibrionaceae</taxon>
        <taxon>Vibrio</taxon>
    </lineage>
</organism>
<dbReference type="RefSeq" id="WP_284194355.1">
    <property type="nucleotide sequence ID" value="NZ_BSPW01000124.1"/>
</dbReference>
<gene>
    <name evidence="1" type="ORF">GCM10007938_43120</name>
</gene>